<protein>
    <recommendedName>
        <fullName evidence="7">DNA-directed RNA polymerase III subunit RPC6</fullName>
        <shortName evidence="7">RNA polymerase III subunit C6</shortName>
    </recommendedName>
</protein>
<evidence type="ECO:0000256" key="4">
    <source>
        <dbReference type="ARBA" id="ARBA00023163"/>
    </source>
</evidence>
<dbReference type="GO" id="GO:0005737">
    <property type="term" value="C:cytoplasm"/>
    <property type="evidence" value="ECO:0007669"/>
    <property type="project" value="UniProtKB-ARBA"/>
</dbReference>
<proteinExistence type="inferred from homology"/>
<dbReference type="EMBL" id="HBUF01360060">
    <property type="protein sequence ID" value="CAG6720206.1"/>
    <property type="molecule type" value="Transcribed_RNA"/>
</dbReference>
<evidence type="ECO:0000256" key="1">
    <source>
        <dbReference type="ARBA" id="ARBA00004123"/>
    </source>
</evidence>
<comment type="subcellular location">
    <subcellularLocation>
        <location evidence="1 7">Nucleus</location>
    </subcellularLocation>
</comment>
<accession>A0A8D8VU87</accession>
<organism evidence="8">
    <name type="scientific">Cacopsylla melanoneura</name>
    <dbReference type="NCBI Taxonomy" id="428564"/>
    <lineage>
        <taxon>Eukaryota</taxon>
        <taxon>Metazoa</taxon>
        <taxon>Ecdysozoa</taxon>
        <taxon>Arthropoda</taxon>
        <taxon>Hexapoda</taxon>
        <taxon>Insecta</taxon>
        <taxon>Pterygota</taxon>
        <taxon>Neoptera</taxon>
        <taxon>Paraneoptera</taxon>
        <taxon>Hemiptera</taxon>
        <taxon>Sternorrhyncha</taxon>
        <taxon>Psylloidea</taxon>
        <taxon>Psyllidae</taxon>
        <taxon>Psyllinae</taxon>
        <taxon>Cacopsylla</taxon>
    </lineage>
</organism>
<sequence>MYFGCQLLPSFVQHFDFILVLAEIKAGGSEGITDDIIQQKIPDLTVEKRLQIFNKLIAQGLLDIFHKGESLLYKLKDPVINEKLKDSDNEEKVVYKIIEEAGNKGIWMRDIRFKSNLMPTQLNKILKQLETKKIIKAVKSVAASKKKVYMLYDLEPDRTLTGGTWYQDQDFEVEFVDVLNQQCYRFLQLKKEKTANNQNGPQVAQRLACATPKEVRKFITDLGISKVELSEEDIRTILETLLFDGKIEQINNIDGSVMYRAVTPYIAVAGISTSPCGVCPVIKNCNFQSTVNPNKCDYLTEWLKQNCDSGF</sequence>
<keyword evidence="3 7" id="KW-0240">DNA-directed RNA polymerase</keyword>
<dbReference type="FunFam" id="1.10.10.10:FF:000237">
    <property type="entry name" value="DNA-directed RNA polymerase III subunit RPC6"/>
    <property type="match status" value="1"/>
</dbReference>
<dbReference type="SUPFAM" id="SSF46785">
    <property type="entry name" value="Winged helix' DNA-binding domain"/>
    <property type="match status" value="2"/>
</dbReference>
<dbReference type="EMBL" id="HBUF01610067">
    <property type="protein sequence ID" value="CAG6778542.1"/>
    <property type="molecule type" value="Transcribed_RNA"/>
</dbReference>
<evidence type="ECO:0000313" key="8">
    <source>
        <dbReference type="EMBL" id="CAG6633874.1"/>
    </source>
</evidence>
<dbReference type="FunFam" id="1.10.10.10:FF:000116">
    <property type="entry name" value="DNA-directed RNA polymerase III subunit RPC6"/>
    <property type="match status" value="1"/>
</dbReference>
<reference evidence="8" key="1">
    <citation type="submission" date="2021-05" db="EMBL/GenBank/DDBJ databases">
        <authorList>
            <person name="Alioto T."/>
            <person name="Alioto T."/>
            <person name="Gomez Garrido J."/>
        </authorList>
    </citation>
    <scope>NUCLEOTIDE SEQUENCE</scope>
</reference>
<dbReference type="PANTHER" id="PTHR12780">
    <property type="entry name" value="RNA POLYMERASE III DNA DIRECTED , 39KD SUBUNIT-RELATED"/>
    <property type="match status" value="1"/>
</dbReference>
<evidence type="ECO:0000256" key="7">
    <source>
        <dbReference type="PIRNR" id="PIRNR028763"/>
    </source>
</evidence>
<dbReference type="GO" id="GO:0005666">
    <property type="term" value="C:RNA polymerase III complex"/>
    <property type="evidence" value="ECO:0007669"/>
    <property type="project" value="UniProtKB-UniRule"/>
</dbReference>
<dbReference type="InterPro" id="IPR007832">
    <property type="entry name" value="RNA_pol_Rpc34"/>
</dbReference>
<dbReference type="EMBL" id="HBUF01302685">
    <property type="protein sequence ID" value="CAG6691457.1"/>
    <property type="molecule type" value="Transcribed_RNA"/>
</dbReference>
<dbReference type="GO" id="GO:0005654">
    <property type="term" value="C:nucleoplasm"/>
    <property type="evidence" value="ECO:0007669"/>
    <property type="project" value="UniProtKB-ARBA"/>
</dbReference>
<comment type="similarity">
    <text evidence="2 7">Belongs to the eukaryotic RPC34/RPC39 RNA polymerase subunit family.</text>
</comment>
<dbReference type="Gene3D" id="1.10.10.10">
    <property type="entry name" value="Winged helix-like DNA-binding domain superfamily/Winged helix DNA-binding domain"/>
    <property type="match status" value="2"/>
</dbReference>
<dbReference type="EMBL" id="HBUF01084239">
    <property type="protein sequence ID" value="CAG6633872.1"/>
    <property type="molecule type" value="Transcribed_RNA"/>
</dbReference>
<dbReference type="GO" id="GO:0006383">
    <property type="term" value="P:transcription by RNA polymerase III"/>
    <property type="evidence" value="ECO:0007669"/>
    <property type="project" value="UniProtKB-UniRule"/>
</dbReference>
<keyword evidence="4 7" id="KW-0804">Transcription</keyword>
<dbReference type="InterPro" id="IPR036390">
    <property type="entry name" value="WH_DNA-bd_sf"/>
</dbReference>
<keyword evidence="5 7" id="KW-0539">Nucleus</keyword>
<dbReference type="AlphaFoldDB" id="A0A8D8VU87"/>
<dbReference type="InterPro" id="IPR016049">
    <property type="entry name" value="RNA_pol_Rpc34-like"/>
</dbReference>
<comment type="function">
    <text evidence="6 7">DNA-dependent RNA polymerase catalyzes the transcription of DNA into RNA using the four ribonucleoside triphosphates as substrates. Specific peripheric component of RNA polymerase III which synthesizes small RNAs, such as 5S rRNA and tRNAs.</text>
</comment>
<name>A0A8D8VU87_9HEMI</name>
<evidence type="ECO:0000256" key="2">
    <source>
        <dbReference type="ARBA" id="ARBA00011038"/>
    </source>
</evidence>
<dbReference type="InterPro" id="IPR036388">
    <property type="entry name" value="WH-like_DNA-bd_sf"/>
</dbReference>
<dbReference type="PIRSF" id="PIRSF028763">
    <property type="entry name" value="RNA_pol_Rpc34"/>
    <property type="match status" value="1"/>
</dbReference>
<evidence type="ECO:0000256" key="3">
    <source>
        <dbReference type="ARBA" id="ARBA00022478"/>
    </source>
</evidence>
<evidence type="ECO:0000256" key="5">
    <source>
        <dbReference type="ARBA" id="ARBA00023242"/>
    </source>
</evidence>
<dbReference type="EMBL" id="HBUF01084240">
    <property type="protein sequence ID" value="CAG6633874.1"/>
    <property type="molecule type" value="Transcribed_RNA"/>
</dbReference>
<dbReference type="Pfam" id="PF05158">
    <property type="entry name" value="RNA_pol_Rpc34"/>
    <property type="match status" value="1"/>
</dbReference>
<evidence type="ECO:0000256" key="6">
    <source>
        <dbReference type="ARBA" id="ARBA00055148"/>
    </source>
</evidence>